<feature type="domain" description="Meiotically up-regulated gene 62 protein-like alpha-beta" evidence="3">
    <location>
        <begin position="670"/>
        <end position="828"/>
    </location>
</feature>
<reference evidence="4" key="1">
    <citation type="submission" date="2013-12" db="EMBL/GenBank/DDBJ databases">
        <authorList>
            <person name="Genoscope - CEA"/>
        </authorList>
    </citation>
    <scope>NUCLEOTIDE SEQUENCE</scope>
    <source>
        <strain evidence="4">CBS 1993</strain>
    </source>
</reference>
<dbReference type="InterPro" id="IPR042099">
    <property type="entry name" value="ANL_N_sf"/>
</dbReference>
<dbReference type="OrthoDB" id="69964at2759"/>
<dbReference type="InterPro" id="IPR025110">
    <property type="entry name" value="AMP-bd_C"/>
</dbReference>
<dbReference type="STRING" id="1382522.W6MRS5"/>
<evidence type="ECO:0000313" key="5">
    <source>
        <dbReference type="Proteomes" id="UP000019384"/>
    </source>
</evidence>
<evidence type="ECO:0000259" key="1">
    <source>
        <dbReference type="Pfam" id="PF00501"/>
    </source>
</evidence>
<organism evidence="4 5">
    <name type="scientific">Kuraishia capsulata CBS 1993</name>
    <dbReference type="NCBI Taxonomy" id="1382522"/>
    <lineage>
        <taxon>Eukaryota</taxon>
        <taxon>Fungi</taxon>
        <taxon>Dikarya</taxon>
        <taxon>Ascomycota</taxon>
        <taxon>Saccharomycotina</taxon>
        <taxon>Pichiomycetes</taxon>
        <taxon>Pichiales</taxon>
        <taxon>Pichiaceae</taxon>
        <taxon>Kuraishia</taxon>
    </lineage>
</organism>
<feature type="domain" description="AMP-binding enzyme C-terminal" evidence="2">
    <location>
        <begin position="1371"/>
        <end position="1478"/>
    </location>
</feature>
<evidence type="ECO:0000259" key="2">
    <source>
        <dbReference type="Pfam" id="PF23024"/>
    </source>
</evidence>
<feature type="domain" description="AMP-dependent synthetase/ligase" evidence="1">
    <location>
        <begin position="167"/>
        <end position="426"/>
    </location>
</feature>
<evidence type="ECO:0000313" key="4">
    <source>
        <dbReference type="EMBL" id="CDK29063.1"/>
    </source>
</evidence>
<keyword evidence="5" id="KW-1185">Reference proteome</keyword>
<name>W6MRS5_9ASCO</name>
<dbReference type="Gene3D" id="3.30.300.30">
    <property type="match status" value="1"/>
</dbReference>
<dbReference type="PANTHER" id="PTHR22754:SF32">
    <property type="entry name" value="DISCO-INTERACTING PROTEIN 2"/>
    <property type="match status" value="1"/>
</dbReference>
<evidence type="ECO:0000259" key="3">
    <source>
        <dbReference type="Pfam" id="PF24919"/>
    </source>
</evidence>
<dbReference type="SUPFAM" id="SSF56801">
    <property type="entry name" value="Acetyl-CoA synthetase-like"/>
    <property type="match status" value="2"/>
</dbReference>
<dbReference type="PANTHER" id="PTHR22754">
    <property type="entry name" value="DISCO-INTERACTING PROTEIN 2 DIP2 -RELATED"/>
    <property type="match status" value="1"/>
</dbReference>
<dbReference type="RefSeq" id="XP_022461052.1">
    <property type="nucleotide sequence ID" value="XM_022606195.1"/>
</dbReference>
<dbReference type="InterPro" id="IPR045851">
    <property type="entry name" value="AMP-bd_C_sf"/>
</dbReference>
<dbReference type="EMBL" id="HG793130">
    <property type="protein sequence ID" value="CDK29063.1"/>
    <property type="molecule type" value="Genomic_DNA"/>
</dbReference>
<dbReference type="Pfam" id="PF00501">
    <property type="entry name" value="AMP-binding"/>
    <property type="match status" value="2"/>
</dbReference>
<proteinExistence type="predicted"/>
<dbReference type="Pfam" id="PF23024">
    <property type="entry name" value="AMP-dom_DIP2-like"/>
    <property type="match status" value="1"/>
</dbReference>
<dbReference type="InterPro" id="IPR056881">
    <property type="entry name" value="Mug62_dom"/>
</dbReference>
<protein>
    <recommendedName>
        <fullName evidence="6">DMAP1-binding domain-containing protein</fullName>
    </recommendedName>
</protein>
<dbReference type="Proteomes" id="UP000019384">
    <property type="component" value="Unassembled WGS sequence"/>
</dbReference>
<feature type="domain" description="AMP-dependent synthetase/ligase" evidence="1">
    <location>
        <begin position="887"/>
        <end position="1043"/>
    </location>
</feature>
<dbReference type="Pfam" id="PF24919">
    <property type="entry name" value="Mug62"/>
    <property type="match status" value="1"/>
</dbReference>
<dbReference type="HOGENOM" id="CLU_000737_0_0_1"/>
<accession>W6MRS5</accession>
<dbReference type="GO" id="GO:0005829">
    <property type="term" value="C:cytosol"/>
    <property type="evidence" value="ECO:0007669"/>
    <property type="project" value="TreeGrafter"/>
</dbReference>
<sequence length="1500" mass="168228">MDFTIPQGADRHLEEQVIQLIKDYQDGYLTEKGYVSKRSSLLTLAHSAPYNLAPVVSSRSLAVVGSAQSDDFGMASPSRTDTNLADYPTSMVSAPNYQDFGALNGTPHLSHTSDNYLSKTSSQQGRLQELQRPLEARQLQDLNPNDSFGNLPSILRHRGVTYAREVAIALVDARGKEIQSITWEKLYLKSEKIAQQIRDKSGLYRGDRVCLVYQNHEVSEFVVALFGCFLAGVVAVPMSSGLPVKDLIKIMNDTQAHLCLMSESVQKHFDKYSSNTNSKIVWPKGVEMWKTTDMGTYQPAKNADPPALQVPDLAYIEYSKSPTGDLRGVVLSHKTLMHQMGMFTSILGSMPGYTGKSIKRSDISYTKARNILLSTLDTRQSIGLIVGVLFTIFSGNLLIWTPQQTMEVPGLYAHIITRYKVSMLLSDYLGMKQVIYNYQSFPQLTRTYSKKIKVDLSCVRWCLINAVTVDCTFHEMLTERWFKPLGCLNSKSIVCPMLTLSEFGGMVISMRDWLGGEDKLGCVFNKSLTEERDDDEQPKSDDSYLSEVLIDRASLTTNTVKVVSDKPPPSGDNEDGSKYVRCGAFGYPLPDATLAIVNPDTNILSPAMEVGEIWVDTDCLSGGFWGLKKDTEIVFHARCYDHAEEIDRDFLRTGLLGFIYNGKVYVLGPYEDRLRQKLILDSQSPKETLFAEQYHFHYASHLVKTLARNIPEVTDAAFFDIVLNHECVPIAVIESTAGKPSPLAGNSQSLQLDRAALDRIAAKAIDAIEGVHNVRLYCVMVTAPDVLPRTIRSGRLEIANTLCKKKFTEGTLSSVFVKFNMLKSLSQIQQGDDIKGGIWSPYASNLRSSSLSYAEKQYSGLDHRDTCIDSRTSIPLTDFKSLPDILKWRAKQQSDELAFARLDKINSREQKPLSWKKLEQRIFTVASYLMEKRLARTGDYVILMYSLSEEYVVAFYACLFLNIIPIPMGALDIQRLDEDVVSFVGVLKDYDVRMILCNDEVENTFKVKQVSNEMKKRATQSRITIPKTKNTTKLKKNAQSASVMYPKMAKFKEFSRRKTNVAMIWLQWTADYYQVGVELTNETIMGMCKVLKETCQMSSTIPLIGCVRHTSGLGMLQSTMMGIFLGCSTFLIAPYDYFTSPGSFYLALSRYKVKDTFVTDKMLQHAFKSFKPKNFDLPDLKNLMVGWDGRPDAELMKNLKPHFARTNLSSFAMSNLYYHEFNPMVTTRSYLAFDPIDLWLDPMSLSQGYVSLVNPKDNPLAIHIQDSGMVPVCTQIAIVNPQTCHFCKIGEFGEIWICSEATVSGFTNGPKGPTDKFVAAQFQGKIKDGNPELTYLRTGDLGFLHNIQGSVANDGTVMELQPLFVLGRIADTIEVMGLHYFALDIERAIEKMVHDIHKERVCLFRAGDYTVLIAEPRRTSSLASLVPLIVNTVLGKYGLIIDIVGFTAPGKFPLSRLATKQRARIVDSWLKGNLKMAAEFGVNYGESSLVKLVDRMKQKM</sequence>
<dbReference type="Gene3D" id="3.40.50.12780">
    <property type="entry name" value="N-terminal domain of ligase-like"/>
    <property type="match status" value="2"/>
</dbReference>
<reference evidence="4" key="2">
    <citation type="submission" date="2014-02" db="EMBL/GenBank/DDBJ databases">
        <title>Complete DNA sequence of /Kuraishia capsulata/ illustrates novel genomic features among budding yeasts (/Saccharomycotina/).</title>
        <authorList>
            <person name="Morales L."/>
            <person name="Noel B."/>
            <person name="Porcel B."/>
            <person name="Marcet-Houben M."/>
            <person name="Hullo M-F."/>
            <person name="Sacerdot C."/>
            <person name="Tekaia F."/>
            <person name="Leh-Louis V."/>
            <person name="Despons L."/>
            <person name="Khanna V."/>
            <person name="Aury J-M."/>
            <person name="Barbe V."/>
            <person name="Couloux A."/>
            <person name="Labadie K."/>
            <person name="Pelletier E."/>
            <person name="Souciet J-L."/>
            <person name="Boekhout T."/>
            <person name="Gabaldon T."/>
            <person name="Wincker P."/>
            <person name="Dujon B."/>
        </authorList>
    </citation>
    <scope>NUCLEOTIDE SEQUENCE</scope>
    <source>
        <strain evidence="4">CBS 1993</strain>
    </source>
</reference>
<gene>
    <name evidence="4" type="ORF">KUCA_T00005050001</name>
</gene>
<dbReference type="InterPro" id="IPR000873">
    <property type="entry name" value="AMP-dep_synth/lig_dom"/>
</dbReference>
<evidence type="ECO:0008006" key="6">
    <source>
        <dbReference type="Google" id="ProtNLM"/>
    </source>
</evidence>
<dbReference type="GeneID" id="34522440"/>